<proteinExistence type="predicted"/>
<gene>
    <name evidence="4" type="ORF">GCM10010468_27150</name>
</gene>
<reference evidence="5" key="1">
    <citation type="journal article" date="2019" name="Int. J. Syst. Evol. Microbiol.">
        <title>The Global Catalogue of Microorganisms (GCM) 10K type strain sequencing project: providing services to taxonomists for standard genome sequencing and annotation.</title>
        <authorList>
            <consortium name="The Broad Institute Genomics Platform"/>
            <consortium name="The Broad Institute Genome Sequencing Center for Infectious Disease"/>
            <person name="Wu L."/>
            <person name="Ma J."/>
        </authorList>
    </citation>
    <scope>NUCLEOTIDE SEQUENCE [LARGE SCALE GENOMIC DNA]</scope>
    <source>
        <strain evidence="5">JCM 9377</strain>
    </source>
</reference>
<evidence type="ECO:0000256" key="1">
    <source>
        <dbReference type="SAM" id="MobiDB-lite"/>
    </source>
</evidence>
<dbReference type="RefSeq" id="WP_344827271.1">
    <property type="nucleotide sequence ID" value="NZ_BAAAUV010000006.1"/>
</dbReference>
<dbReference type="Pfam" id="PF13622">
    <property type="entry name" value="4HBT_3"/>
    <property type="match status" value="1"/>
</dbReference>
<accession>A0ABP6Q7L6</accession>
<dbReference type="InterPro" id="IPR049450">
    <property type="entry name" value="ACOT8-like_C"/>
</dbReference>
<evidence type="ECO:0008006" key="6">
    <source>
        <dbReference type="Google" id="ProtNLM"/>
    </source>
</evidence>
<dbReference type="InterPro" id="IPR049449">
    <property type="entry name" value="TesB_ACOT8-like_N"/>
</dbReference>
<dbReference type="InterPro" id="IPR042171">
    <property type="entry name" value="Acyl-CoA_hotdog"/>
</dbReference>
<protein>
    <recommendedName>
        <fullName evidence="6">Thioesterase superfamily protein</fullName>
    </recommendedName>
</protein>
<dbReference type="Pfam" id="PF20789">
    <property type="entry name" value="4HBT_3C"/>
    <property type="match status" value="1"/>
</dbReference>
<feature type="domain" description="Acyl-CoA thioesterase-like N-terminal HotDog" evidence="2">
    <location>
        <begin position="22"/>
        <end position="99"/>
    </location>
</feature>
<evidence type="ECO:0000313" key="4">
    <source>
        <dbReference type="EMBL" id="GAA3209655.1"/>
    </source>
</evidence>
<feature type="region of interest" description="Disordered" evidence="1">
    <location>
        <begin position="1"/>
        <end position="24"/>
    </location>
</feature>
<sequence>MSGPGALFERSGSQLLPTDHARGPWRPDALHGGAVAALLASAIQVPGWNPARVTFELLAPVPAKPLTLEVSPPEGGRRVVRQSVTLLEGGTPVAEARCVAVREAVLDLPAGLAGAAGPFAGLPEPDLSRPRPGVREAIGWDSFDSGAVSVRSLRSADLGANTVGMWINLLVSVVEGEPTPPLSRIAAAADYGSAATGAMLPFDRWSYMNTELTLHLPRELSGSWVGLISTGTVGPNGRGLGAGDLYDRSGPLGRSAQTQVVEERERVVRE</sequence>
<comment type="caution">
    <text evidence="4">The sequence shown here is derived from an EMBL/GenBank/DDBJ whole genome shotgun (WGS) entry which is preliminary data.</text>
</comment>
<feature type="compositionally biased region" description="Basic and acidic residues" evidence="1">
    <location>
        <begin position="261"/>
        <end position="270"/>
    </location>
</feature>
<name>A0ABP6Q7L6_9ACTN</name>
<dbReference type="EMBL" id="BAAAUV010000006">
    <property type="protein sequence ID" value="GAA3209655.1"/>
    <property type="molecule type" value="Genomic_DNA"/>
</dbReference>
<evidence type="ECO:0000259" key="3">
    <source>
        <dbReference type="Pfam" id="PF20789"/>
    </source>
</evidence>
<dbReference type="SUPFAM" id="SSF54637">
    <property type="entry name" value="Thioesterase/thiol ester dehydrase-isomerase"/>
    <property type="match status" value="2"/>
</dbReference>
<keyword evidence="5" id="KW-1185">Reference proteome</keyword>
<feature type="domain" description="Acyl-CoA thioesterase-like C-terminal" evidence="3">
    <location>
        <begin position="132"/>
        <end position="261"/>
    </location>
</feature>
<organism evidence="4 5">
    <name type="scientific">Actinocorallia longicatena</name>
    <dbReference type="NCBI Taxonomy" id="111803"/>
    <lineage>
        <taxon>Bacteria</taxon>
        <taxon>Bacillati</taxon>
        <taxon>Actinomycetota</taxon>
        <taxon>Actinomycetes</taxon>
        <taxon>Streptosporangiales</taxon>
        <taxon>Thermomonosporaceae</taxon>
        <taxon>Actinocorallia</taxon>
    </lineage>
</organism>
<evidence type="ECO:0000313" key="5">
    <source>
        <dbReference type="Proteomes" id="UP001501237"/>
    </source>
</evidence>
<dbReference type="InterPro" id="IPR029069">
    <property type="entry name" value="HotDog_dom_sf"/>
</dbReference>
<dbReference type="Gene3D" id="2.40.160.210">
    <property type="entry name" value="Acyl-CoA thioesterase, double hotdog domain"/>
    <property type="match status" value="1"/>
</dbReference>
<dbReference type="Proteomes" id="UP001501237">
    <property type="component" value="Unassembled WGS sequence"/>
</dbReference>
<feature type="region of interest" description="Disordered" evidence="1">
    <location>
        <begin position="247"/>
        <end position="270"/>
    </location>
</feature>
<evidence type="ECO:0000259" key="2">
    <source>
        <dbReference type="Pfam" id="PF13622"/>
    </source>
</evidence>